<evidence type="ECO:0000256" key="3">
    <source>
        <dbReference type="ARBA" id="ARBA00022989"/>
    </source>
</evidence>
<reference evidence="9 10" key="1">
    <citation type="submission" date="2017-05" db="EMBL/GenBank/DDBJ databases">
        <title>Complete genome sequence of Corynebacterium striatum KC-Na-1 isolated from Neophocaena asiaeorientalis in Korea.</title>
        <authorList>
            <person name="Kim J.H."/>
            <person name="Lee K."/>
        </authorList>
    </citation>
    <scope>NUCLEOTIDE SEQUENCE [LARGE SCALE GENOMIC DNA]</scope>
    <source>
        <strain evidence="9 10">KC-Na-01</strain>
    </source>
</reference>
<dbReference type="GO" id="GO:0005886">
    <property type="term" value="C:plasma membrane"/>
    <property type="evidence" value="ECO:0007669"/>
    <property type="project" value="UniProtKB-SubCell"/>
</dbReference>
<comment type="function">
    <text evidence="7">Functions as a peptidoglycan terminase that cleaves nascent peptidoglycan strands endolytically to terminate their elongation.</text>
</comment>
<dbReference type="GO" id="GO:0008932">
    <property type="term" value="F:lytic endotransglycosylase activity"/>
    <property type="evidence" value="ECO:0007669"/>
    <property type="project" value="UniProtKB-UniRule"/>
</dbReference>
<keyword evidence="6 7" id="KW-0961">Cell wall biogenesis/degradation</keyword>
<dbReference type="NCBIfam" id="TIGR00247">
    <property type="entry name" value="endolytic transglycosylase MltG"/>
    <property type="match status" value="1"/>
</dbReference>
<dbReference type="Proteomes" id="UP000250197">
    <property type="component" value="Chromosome"/>
</dbReference>
<accession>A0A2Z2J3B9</accession>
<dbReference type="EC" id="4.2.2.29" evidence="7"/>
<evidence type="ECO:0000256" key="5">
    <source>
        <dbReference type="ARBA" id="ARBA00023239"/>
    </source>
</evidence>
<dbReference type="InterPro" id="IPR003770">
    <property type="entry name" value="MLTG-like"/>
</dbReference>
<dbReference type="EMBL" id="CP021252">
    <property type="protein sequence ID" value="ART21204.1"/>
    <property type="molecule type" value="Genomic_DNA"/>
</dbReference>
<name>A0A2Z2J3B9_CORST</name>
<protein>
    <recommendedName>
        <fullName evidence="7">Endolytic murein transglycosylase</fullName>
        <ecNumber evidence="7">4.2.2.29</ecNumber>
    </recommendedName>
    <alternativeName>
        <fullName evidence="7">Peptidoglycan lytic transglycosylase</fullName>
    </alternativeName>
    <alternativeName>
        <fullName evidence="7">Peptidoglycan polymerization terminase</fullName>
    </alternativeName>
</protein>
<evidence type="ECO:0000256" key="1">
    <source>
        <dbReference type="ARBA" id="ARBA00022475"/>
    </source>
</evidence>
<feature type="compositionally biased region" description="Low complexity" evidence="8">
    <location>
        <begin position="402"/>
        <end position="415"/>
    </location>
</feature>
<dbReference type="GO" id="GO:0009252">
    <property type="term" value="P:peptidoglycan biosynthetic process"/>
    <property type="evidence" value="ECO:0007669"/>
    <property type="project" value="UniProtKB-UniRule"/>
</dbReference>
<dbReference type="AlphaFoldDB" id="A0A2Z2J3B9"/>
<evidence type="ECO:0000256" key="4">
    <source>
        <dbReference type="ARBA" id="ARBA00023136"/>
    </source>
</evidence>
<evidence type="ECO:0000256" key="8">
    <source>
        <dbReference type="SAM" id="MobiDB-lite"/>
    </source>
</evidence>
<gene>
    <name evidence="7" type="primary">mltG</name>
    <name evidence="9" type="ORF">CBE89_06645</name>
</gene>
<keyword evidence="4 7" id="KW-0472">Membrane</keyword>
<dbReference type="Pfam" id="PF02618">
    <property type="entry name" value="YceG"/>
    <property type="match status" value="1"/>
</dbReference>
<keyword evidence="1 7" id="KW-1003">Cell membrane</keyword>
<evidence type="ECO:0000256" key="6">
    <source>
        <dbReference type="ARBA" id="ARBA00023316"/>
    </source>
</evidence>
<organism evidence="9 10">
    <name type="scientific">Corynebacterium striatum</name>
    <dbReference type="NCBI Taxonomy" id="43770"/>
    <lineage>
        <taxon>Bacteria</taxon>
        <taxon>Bacillati</taxon>
        <taxon>Actinomycetota</taxon>
        <taxon>Actinomycetes</taxon>
        <taxon>Mycobacteriales</taxon>
        <taxon>Corynebacteriaceae</taxon>
        <taxon>Corynebacterium</taxon>
    </lineage>
</organism>
<dbReference type="HAMAP" id="MF_02065">
    <property type="entry name" value="MltG"/>
    <property type="match status" value="1"/>
</dbReference>
<dbReference type="PANTHER" id="PTHR30518">
    <property type="entry name" value="ENDOLYTIC MUREIN TRANSGLYCOSYLASE"/>
    <property type="match status" value="1"/>
</dbReference>
<evidence type="ECO:0000256" key="2">
    <source>
        <dbReference type="ARBA" id="ARBA00022692"/>
    </source>
</evidence>
<comment type="catalytic activity">
    <reaction evidence="7">
        <text>a peptidoglycan chain = a peptidoglycan chain with N-acetyl-1,6-anhydromuramyl-[peptide] at the reducing end + a peptidoglycan chain with N-acetylglucosamine at the non-reducing end.</text>
        <dbReference type="EC" id="4.2.2.29"/>
    </reaction>
</comment>
<proteinExistence type="inferred from homology"/>
<keyword evidence="3 7" id="KW-1133">Transmembrane helix</keyword>
<feature type="site" description="Important for catalytic activity" evidence="7">
    <location>
        <position position="270"/>
    </location>
</feature>
<comment type="similarity">
    <text evidence="7">Belongs to the transglycosylase MltG family.</text>
</comment>
<feature type="transmembrane region" description="Helical" evidence="7">
    <location>
        <begin position="21"/>
        <end position="43"/>
    </location>
</feature>
<dbReference type="PANTHER" id="PTHR30518:SF2">
    <property type="entry name" value="ENDOLYTIC MUREIN TRANSGLYCOSYLASE"/>
    <property type="match status" value="1"/>
</dbReference>
<evidence type="ECO:0000313" key="10">
    <source>
        <dbReference type="Proteomes" id="UP000250197"/>
    </source>
</evidence>
<feature type="region of interest" description="Disordered" evidence="8">
    <location>
        <begin position="387"/>
        <end position="415"/>
    </location>
</feature>
<keyword evidence="2 7" id="KW-0812">Transmembrane</keyword>
<evidence type="ECO:0000256" key="7">
    <source>
        <dbReference type="HAMAP-Rule" id="MF_02065"/>
    </source>
</evidence>
<evidence type="ECO:0000313" key="9">
    <source>
        <dbReference type="EMBL" id="ART21204.1"/>
    </source>
</evidence>
<dbReference type="Gene3D" id="3.30.1490.480">
    <property type="entry name" value="Endolytic murein transglycosylase"/>
    <property type="match status" value="1"/>
</dbReference>
<keyword evidence="5 7" id="KW-0456">Lyase</keyword>
<comment type="subcellular location">
    <subcellularLocation>
        <location evidence="7">Cell membrane</location>
        <topology evidence="7">Single-pass membrane protein</topology>
    </subcellularLocation>
</comment>
<sequence length="415" mass="44543">MSRNQERIGRSMEPKYVKRRQRGLAVVLASVVLIIGALGYIGFRLLGGGSSLDYEGTGNGTVQLVQVPEGSSMGELGPALVEKNVVKTAEAFSSAANSNPRASSIQPGFYRLQEEMSAKAAVDALLKDDNKIDPLDVQGGATLSDVKVVGGDVRYGIFSQIAKVSEQEGGSVTKEELEKVAATVDPAELGAPEWALEKVRSRGENPKRLEGLIAPGQYVVDPNMDAKDILKDLIERSTKRYNETGIVDRAQAIGKTPYELLVAASLVEREAPAGEFGKVARVILNRLDEPMRLELDSTVNYGLPDVELATTDEARAEVTPWNTYAKEGLPDTPIASPSVEAIDAMENPAEGNWLFFATIDAEGTTVFTDNYDEHLDNVDKAINSGILDTQREGAQEGGAQGEGQPAEQPAEQPAQ</sequence>
<dbReference type="KEGG" id="cstr:CBE89_06645"/>
<dbReference type="GO" id="GO:0071555">
    <property type="term" value="P:cell wall organization"/>
    <property type="evidence" value="ECO:0007669"/>
    <property type="project" value="UniProtKB-KW"/>
</dbReference>